<feature type="transmembrane region" description="Helical" evidence="8">
    <location>
        <begin position="323"/>
        <end position="344"/>
    </location>
</feature>
<dbReference type="InterPro" id="IPR020846">
    <property type="entry name" value="MFS_dom"/>
</dbReference>
<feature type="transmembrane region" description="Helical" evidence="8">
    <location>
        <begin position="356"/>
        <end position="374"/>
    </location>
</feature>
<sequence length="570" mass="61145">MGRVQQPTTAERALHDQTNILPRGKLIVVFATLSLTLLVTFLDQNGISVALPTIAADIHAEETISWAGTTSLIANAMFQMLYGRLSDIFGRKAVYLAAIGLLSLADLMCGLVDNAAAFYVFRGLAGVGGGGVTNLSMIIVSDIVTLEQRGKYQGIIGAMVGLGNVLGPFLAAAFIEKAGSWRGFFYMLAPLAAISGAISFFLLPSKPPSGRFRDTLGKIDYLGWFASSVAVTFLLIPISGGGAYFSWRSPMVISMLVIGSCSFVLFVLVEWKLARLPMMPVSIFTNPAVTVMLTQNFLFGAVYQSYLYYLPMYLQNAHLFSPLLSAAISIALVGMQTIASILSGQYISRMKRYGEVIWLGFGLWTLGSGLSLTFKRDTSPGLIIPPLMVIGIGVGCIFQPILVALQAHSIKSRRAVIISNRNFFRCTGGACGLAVSAAVLQATLRRELPPQYSYLADSTYAVPDLNSTDASSILDAYMAASRAVFILQVPLIGICFIGCLLIRDRGLEPPDEKSLDQSSGQNSVIIDSLEGRETTSASQSLYELSDGHIESGGNGQGVIQQQNEKGKATV</sequence>
<dbReference type="GO" id="GO:0046943">
    <property type="term" value="F:carboxylic acid transmembrane transporter activity"/>
    <property type="evidence" value="ECO:0007669"/>
    <property type="project" value="UniProtKB-ARBA"/>
</dbReference>
<dbReference type="InterPro" id="IPR036259">
    <property type="entry name" value="MFS_trans_sf"/>
</dbReference>
<accession>A0AA38VPQ6</accession>
<dbReference type="AlphaFoldDB" id="A0AA38VPQ6"/>
<evidence type="ECO:0000256" key="5">
    <source>
        <dbReference type="ARBA" id="ARBA00022989"/>
    </source>
</evidence>
<dbReference type="PANTHER" id="PTHR23501">
    <property type="entry name" value="MAJOR FACILITATOR SUPERFAMILY"/>
    <property type="match status" value="1"/>
</dbReference>
<comment type="subcellular location">
    <subcellularLocation>
        <location evidence="1">Endomembrane system</location>
        <topology evidence="1">Multi-pass membrane protein</topology>
    </subcellularLocation>
</comment>
<evidence type="ECO:0000256" key="4">
    <source>
        <dbReference type="ARBA" id="ARBA00022692"/>
    </source>
</evidence>
<dbReference type="FunFam" id="1.20.1250.20:FF:000436">
    <property type="entry name" value="MFS transporter, putative"/>
    <property type="match status" value="1"/>
</dbReference>
<dbReference type="Gene3D" id="1.20.1250.20">
    <property type="entry name" value="MFS general substrate transporter like domains"/>
    <property type="match status" value="2"/>
</dbReference>
<evidence type="ECO:0000313" key="10">
    <source>
        <dbReference type="EMBL" id="KAJ9144132.1"/>
    </source>
</evidence>
<keyword evidence="3" id="KW-0813">Transport</keyword>
<proteinExistence type="inferred from homology"/>
<gene>
    <name evidence="10" type="ORF">NKR23_g6030</name>
</gene>
<feature type="transmembrane region" description="Helical" evidence="8">
    <location>
        <begin position="386"/>
        <end position="405"/>
    </location>
</feature>
<dbReference type="Proteomes" id="UP001174694">
    <property type="component" value="Unassembled WGS sequence"/>
</dbReference>
<evidence type="ECO:0000256" key="7">
    <source>
        <dbReference type="SAM" id="MobiDB-lite"/>
    </source>
</evidence>
<feature type="transmembrane region" description="Helical" evidence="8">
    <location>
        <begin position="63"/>
        <end position="82"/>
    </location>
</feature>
<comment type="similarity">
    <text evidence="2">Belongs to the major facilitator superfamily.</text>
</comment>
<evidence type="ECO:0000259" key="9">
    <source>
        <dbReference type="PROSITE" id="PS50850"/>
    </source>
</evidence>
<keyword evidence="6 8" id="KW-0472">Membrane</keyword>
<keyword evidence="5 8" id="KW-1133">Transmembrane helix</keyword>
<feature type="region of interest" description="Disordered" evidence="7">
    <location>
        <begin position="545"/>
        <end position="570"/>
    </location>
</feature>
<evidence type="ECO:0000256" key="2">
    <source>
        <dbReference type="ARBA" id="ARBA00008335"/>
    </source>
</evidence>
<dbReference type="GO" id="GO:0012505">
    <property type="term" value="C:endomembrane system"/>
    <property type="evidence" value="ECO:0007669"/>
    <property type="project" value="UniProtKB-SubCell"/>
</dbReference>
<name>A0AA38VPQ6_9PEZI</name>
<feature type="transmembrane region" description="Helical" evidence="8">
    <location>
        <begin position="224"/>
        <end position="245"/>
    </location>
</feature>
<dbReference type="EMBL" id="JANBVO010000017">
    <property type="protein sequence ID" value="KAJ9144132.1"/>
    <property type="molecule type" value="Genomic_DNA"/>
</dbReference>
<dbReference type="InterPro" id="IPR011701">
    <property type="entry name" value="MFS"/>
</dbReference>
<comment type="caution">
    <text evidence="10">The sequence shown here is derived from an EMBL/GenBank/DDBJ whole genome shotgun (WGS) entry which is preliminary data.</text>
</comment>
<organism evidence="10 11">
    <name type="scientific">Pleurostoma richardsiae</name>
    <dbReference type="NCBI Taxonomy" id="41990"/>
    <lineage>
        <taxon>Eukaryota</taxon>
        <taxon>Fungi</taxon>
        <taxon>Dikarya</taxon>
        <taxon>Ascomycota</taxon>
        <taxon>Pezizomycotina</taxon>
        <taxon>Sordariomycetes</taxon>
        <taxon>Sordariomycetidae</taxon>
        <taxon>Calosphaeriales</taxon>
        <taxon>Pleurostomataceae</taxon>
        <taxon>Pleurostoma</taxon>
    </lineage>
</organism>
<feature type="transmembrane region" description="Helical" evidence="8">
    <location>
        <begin position="426"/>
        <end position="444"/>
    </location>
</feature>
<feature type="transmembrane region" description="Helical" evidence="8">
    <location>
        <begin position="26"/>
        <end position="43"/>
    </location>
</feature>
<feature type="transmembrane region" description="Helical" evidence="8">
    <location>
        <begin position="119"/>
        <end position="140"/>
    </location>
</feature>
<dbReference type="GO" id="GO:0005886">
    <property type="term" value="C:plasma membrane"/>
    <property type="evidence" value="ECO:0007669"/>
    <property type="project" value="TreeGrafter"/>
</dbReference>
<evidence type="ECO:0000256" key="6">
    <source>
        <dbReference type="ARBA" id="ARBA00023136"/>
    </source>
</evidence>
<evidence type="ECO:0000256" key="3">
    <source>
        <dbReference type="ARBA" id="ARBA00022448"/>
    </source>
</evidence>
<feature type="transmembrane region" description="Helical" evidence="8">
    <location>
        <begin position="181"/>
        <end position="203"/>
    </location>
</feature>
<feature type="transmembrane region" description="Helical" evidence="8">
    <location>
        <begin position="483"/>
        <end position="502"/>
    </location>
</feature>
<dbReference type="SUPFAM" id="SSF103473">
    <property type="entry name" value="MFS general substrate transporter"/>
    <property type="match status" value="2"/>
</dbReference>
<evidence type="ECO:0000256" key="8">
    <source>
        <dbReference type="SAM" id="Phobius"/>
    </source>
</evidence>
<dbReference type="PANTHER" id="PTHR23501:SF78">
    <property type="entry name" value="MAJOR FACILITATOR SUPERFAMILY (MFS) PROFILE DOMAIN-CONTAINING PROTEIN-RELATED"/>
    <property type="match status" value="1"/>
</dbReference>
<feature type="transmembrane region" description="Helical" evidence="8">
    <location>
        <begin position="283"/>
        <end position="303"/>
    </location>
</feature>
<evidence type="ECO:0000256" key="1">
    <source>
        <dbReference type="ARBA" id="ARBA00004127"/>
    </source>
</evidence>
<feature type="transmembrane region" description="Helical" evidence="8">
    <location>
        <begin position="251"/>
        <end position="271"/>
    </location>
</feature>
<evidence type="ECO:0000313" key="11">
    <source>
        <dbReference type="Proteomes" id="UP001174694"/>
    </source>
</evidence>
<dbReference type="FunFam" id="1.20.1720.10:FF:000013">
    <property type="entry name" value="Related to multidrug resistance proteins"/>
    <property type="match status" value="1"/>
</dbReference>
<feature type="domain" description="Major facilitator superfamily (MFS) profile" evidence="9">
    <location>
        <begin position="29"/>
        <end position="507"/>
    </location>
</feature>
<feature type="transmembrane region" description="Helical" evidence="8">
    <location>
        <begin position="94"/>
        <end position="113"/>
    </location>
</feature>
<keyword evidence="4 8" id="KW-0812">Transmembrane</keyword>
<keyword evidence="11" id="KW-1185">Reference proteome</keyword>
<reference evidence="10" key="1">
    <citation type="submission" date="2022-07" db="EMBL/GenBank/DDBJ databases">
        <title>Fungi with potential for degradation of polypropylene.</title>
        <authorList>
            <person name="Gostincar C."/>
        </authorList>
    </citation>
    <scope>NUCLEOTIDE SEQUENCE</scope>
    <source>
        <strain evidence="10">EXF-13308</strain>
    </source>
</reference>
<feature type="transmembrane region" description="Helical" evidence="8">
    <location>
        <begin position="152"/>
        <end position="175"/>
    </location>
</feature>
<dbReference type="Pfam" id="PF07690">
    <property type="entry name" value="MFS_1"/>
    <property type="match status" value="1"/>
</dbReference>
<dbReference type="PROSITE" id="PS50850">
    <property type="entry name" value="MFS"/>
    <property type="match status" value="1"/>
</dbReference>
<protein>
    <submittedName>
        <fullName evidence="10">Major facilitator superfamily transporter</fullName>
    </submittedName>
</protein>